<protein>
    <recommendedName>
        <fullName evidence="3">LTD domain-containing protein</fullName>
    </recommendedName>
</protein>
<evidence type="ECO:0000256" key="2">
    <source>
        <dbReference type="SAM" id="SignalP"/>
    </source>
</evidence>
<dbReference type="InterPro" id="IPR026444">
    <property type="entry name" value="Secre_tail"/>
</dbReference>
<proteinExistence type="predicted"/>
<dbReference type="OrthoDB" id="1056765at2"/>
<dbReference type="STRING" id="1121899.GCA_000430025_01576"/>
<feature type="domain" description="LTD" evidence="3">
    <location>
        <begin position="13"/>
        <end position="151"/>
    </location>
</feature>
<dbReference type="RefSeq" id="WP_026980032.1">
    <property type="nucleotide sequence ID" value="NZ_JRLW01000002.1"/>
</dbReference>
<organism evidence="4 5">
    <name type="scientific">Flavobacterium suncheonense GH29-5 = DSM 17707</name>
    <dbReference type="NCBI Taxonomy" id="1121899"/>
    <lineage>
        <taxon>Bacteria</taxon>
        <taxon>Pseudomonadati</taxon>
        <taxon>Bacteroidota</taxon>
        <taxon>Flavobacteriia</taxon>
        <taxon>Flavobacteriales</taxon>
        <taxon>Flavobacteriaceae</taxon>
        <taxon>Flavobacterium</taxon>
    </lineage>
</organism>
<dbReference type="Pfam" id="PF18942">
    <property type="entry name" value="DUF5689"/>
    <property type="match status" value="1"/>
</dbReference>
<keyword evidence="5" id="KW-1185">Reference proteome</keyword>
<dbReference type="EMBL" id="JRLW01000002">
    <property type="protein sequence ID" value="KGO90475.1"/>
    <property type="molecule type" value="Genomic_DNA"/>
</dbReference>
<dbReference type="InterPro" id="IPR043744">
    <property type="entry name" value="DUF5689"/>
</dbReference>
<dbReference type="Proteomes" id="UP000030121">
    <property type="component" value="Unassembled WGS sequence"/>
</dbReference>
<dbReference type="SUPFAM" id="SSF74853">
    <property type="entry name" value="Lamin A/C globular tail domain"/>
    <property type="match status" value="1"/>
</dbReference>
<evidence type="ECO:0000313" key="4">
    <source>
        <dbReference type="EMBL" id="KGO90475.1"/>
    </source>
</evidence>
<dbReference type="NCBIfam" id="TIGR04183">
    <property type="entry name" value="Por_Secre_tail"/>
    <property type="match status" value="1"/>
</dbReference>
<evidence type="ECO:0000256" key="1">
    <source>
        <dbReference type="ARBA" id="ARBA00022729"/>
    </source>
</evidence>
<reference evidence="4 5" key="1">
    <citation type="submission" date="2013-09" db="EMBL/GenBank/DDBJ databases">
        <authorList>
            <person name="Zeng Z."/>
            <person name="Chen C."/>
        </authorList>
    </citation>
    <scope>NUCLEOTIDE SEQUENCE [LARGE SCALE GENOMIC DNA]</scope>
    <source>
        <strain evidence="4 5">GH29-5</strain>
    </source>
</reference>
<dbReference type="PROSITE" id="PS51841">
    <property type="entry name" value="LTD"/>
    <property type="match status" value="1"/>
</dbReference>
<feature type="signal peptide" evidence="2">
    <location>
        <begin position="1"/>
        <end position="19"/>
    </location>
</feature>
<evidence type="ECO:0000313" key="5">
    <source>
        <dbReference type="Proteomes" id="UP000030121"/>
    </source>
</evidence>
<sequence>MKKIYSLLLLVVFGLTTQAQVVISQVYGGGGNTGAQYKNDFIEIFNRGAAPQNLNGWSVQYASATGGSWTVGALPNIDLQPGQYLLIQGQGGANGADLPASDATIAINLSGTNGKVVLANTTTRMNDIYTTPPGSLNPVGPEIVDKVGFGTANGNETASMVALSNTTAGFRLNNGCTDTDNNAADFIAAAPSPRNTATALSVCSSAPSILITSPANGTTFSPETTNVNVVLSISNFNVANGTGDGHIHYTINGGATVMKYDTTPIAVPTTPGSYTVFVQLVDNSHNPIVPAQNATVTFTVAAYTPVANLAALRADVIANGIGKYYQIASNPVVTYTRTANNQKYVQDATAAILIHDPNPAVITTPMVIGDAISGLKGKSENFNGTLELLPTTNATVASSGNTVTPQIVTAATISANIEAYESELVQINNATFTTADGSITFASGQNYNLNDGTDIVFRTLFSEADYIGEIIPQGAANRVVLVSDFNGTAQVVSRSINDVTLGTTSFNNISGLNVYPNPANDFLHITTAINGVKTIAVYDVMGKEVLNTTTANETINVSSLNAGIYMVKITEEGKTATRKLVIK</sequence>
<dbReference type="Pfam" id="PF18962">
    <property type="entry name" value="Por_Secre_tail"/>
    <property type="match status" value="1"/>
</dbReference>
<dbReference type="Pfam" id="PF00932">
    <property type="entry name" value="LTD"/>
    <property type="match status" value="1"/>
</dbReference>
<dbReference type="eggNOG" id="COG2374">
    <property type="taxonomic scope" value="Bacteria"/>
</dbReference>
<gene>
    <name evidence="4" type="ORF">Q764_02675</name>
</gene>
<feature type="chain" id="PRO_5001991809" description="LTD domain-containing protein" evidence="2">
    <location>
        <begin position="20"/>
        <end position="583"/>
    </location>
</feature>
<accession>A0A0A2MQC0</accession>
<keyword evidence="1 2" id="KW-0732">Signal</keyword>
<dbReference type="InterPro" id="IPR036415">
    <property type="entry name" value="Lamin_tail_dom_sf"/>
</dbReference>
<dbReference type="Gene3D" id="2.60.40.1260">
    <property type="entry name" value="Lamin Tail domain"/>
    <property type="match status" value="1"/>
</dbReference>
<dbReference type="AlphaFoldDB" id="A0A0A2MQC0"/>
<dbReference type="InterPro" id="IPR001322">
    <property type="entry name" value="Lamin_tail_dom"/>
</dbReference>
<comment type="caution">
    <text evidence="4">The sequence shown here is derived from an EMBL/GenBank/DDBJ whole genome shotgun (WGS) entry which is preliminary data.</text>
</comment>
<evidence type="ECO:0000259" key="3">
    <source>
        <dbReference type="PROSITE" id="PS51841"/>
    </source>
</evidence>
<name>A0A0A2MQC0_9FLAO</name>